<sequence length="293" mass="31830">MSSIDSDEEKDPVKVEVANGWKLRTDAIPSTLSAAERAKFAISPDATYRQIDVSSKTWQGIIPGGEAWTTGDGDTSTGGEEIRSPWAVWATSPLLSPSECAEWIQRSETLELETGDFIFAGDSTFGLSRFHTGARRHSATRMVEDPDFASVLQTRLEGQVPLEILGGRKFCGVGESFLVSKYAPGQYFAPHFDGRGAKRNAEKQASEFTVVVYLSDDFVGGATHYLSGQGSEVKQSVAVRPTKGCAAIHRQGSVLHAGGAVKEGTKYIMQFFLSYDSPNVPEPRSITNLRWGV</sequence>
<dbReference type="OrthoDB" id="69177at2759"/>
<reference evidence="7 8" key="1">
    <citation type="submission" date="2016-09" db="EMBL/GenBank/DDBJ databases">
        <title>Extensive genetic diversity and differential bi-allelic expression allows diatom success in the polar Southern Ocean.</title>
        <authorList>
            <consortium name="DOE Joint Genome Institute"/>
            <person name="Mock T."/>
            <person name="Otillar R.P."/>
            <person name="Strauss J."/>
            <person name="Dupont C."/>
            <person name="Frickenhaus S."/>
            <person name="Maumus F."/>
            <person name="Mcmullan M."/>
            <person name="Sanges R."/>
            <person name="Schmutz J."/>
            <person name="Toseland A."/>
            <person name="Valas R."/>
            <person name="Veluchamy A."/>
            <person name="Ward B.J."/>
            <person name="Allen A."/>
            <person name="Barry K."/>
            <person name="Falciatore A."/>
            <person name="Ferrante M."/>
            <person name="Fortunato A.E."/>
            <person name="Gloeckner G."/>
            <person name="Gruber A."/>
            <person name="Hipkin R."/>
            <person name="Janech M."/>
            <person name="Kroth P."/>
            <person name="Leese F."/>
            <person name="Lindquist E."/>
            <person name="Lyon B.R."/>
            <person name="Martin J."/>
            <person name="Mayer C."/>
            <person name="Parker M."/>
            <person name="Quesneville H."/>
            <person name="Raymond J."/>
            <person name="Uhlig C."/>
            <person name="Valentin K.U."/>
            <person name="Worden A.Z."/>
            <person name="Armbrust E.V."/>
            <person name="Bowler C."/>
            <person name="Green B."/>
            <person name="Moulton V."/>
            <person name="Van Oosterhout C."/>
            <person name="Grigoriev I."/>
        </authorList>
    </citation>
    <scope>NUCLEOTIDE SEQUENCE [LARGE SCALE GENOMIC DNA]</scope>
    <source>
        <strain evidence="7 8">CCMP1102</strain>
    </source>
</reference>
<comment type="cofactor">
    <cofactor evidence="1">
        <name>L-ascorbate</name>
        <dbReference type="ChEBI" id="CHEBI:38290"/>
    </cofactor>
</comment>
<keyword evidence="5" id="KW-0408">Iron</keyword>
<dbReference type="InterPro" id="IPR006620">
    <property type="entry name" value="Pro_4_hyd_alph"/>
</dbReference>
<dbReference type="PANTHER" id="PTHR10869:SF236">
    <property type="entry name" value="PROLYL 4-HYDROXYLASE ALPHA SUBUNIT DOMAIN-CONTAINING PROTEIN"/>
    <property type="match status" value="1"/>
</dbReference>
<evidence type="ECO:0000256" key="4">
    <source>
        <dbReference type="ARBA" id="ARBA00023002"/>
    </source>
</evidence>
<dbReference type="Gene3D" id="2.60.120.620">
    <property type="entry name" value="q2cbj1_9rhob like domain"/>
    <property type="match status" value="1"/>
</dbReference>
<evidence type="ECO:0000313" key="8">
    <source>
        <dbReference type="Proteomes" id="UP000095751"/>
    </source>
</evidence>
<dbReference type="EMBL" id="KV784358">
    <property type="protein sequence ID" value="OEU16178.1"/>
    <property type="molecule type" value="Genomic_DNA"/>
</dbReference>
<dbReference type="PANTHER" id="PTHR10869">
    <property type="entry name" value="PROLYL 4-HYDROXYLASE ALPHA SUBUNIT"/>
    <property type="match status" value="1"/>
</dbReference>
<name>A0A1E7FDC5_9STRA</name>
<proteinExistence type="predicted"/>
<dbReference type="GO" id="GO:0005783">
    <property type="term" value="C:endoplasmic reticulum"/>
    <property type="evidence" value="ECO:0007669"/>
    <property type="project" value="TreeGrafter"/>
</dbReference>
<keyword evidence="2" id="KW-0479">Metal-binding</keyword>
<evidence type="ECO:0000256" key="2">
    <source>
        <dbReference type="ARBA" id="ARBA00022723"/>
    </source>
</evidence>
<gene>
    <name evidence="7" type="ORF">FRACYDRAFT_261127</name>
</gene>
<dbReference type="Proteomes" id="UP000095751">
    <property type="component" value="Unassembled WGS sequence"/>
</dbReference>
<protein>
    <recommendedName>
        <fullName evidence="6">Fe2OG dioxygenase domain-containing protein</fullName>
    </recommendedName>
</protein>
<dbReference type="GO" id="GO:0031418">
    <property type="term" value="F:L-ascorbic acid binding"/>
    <property type="evidence" value="ECO:0007669"/>
    <property type="project" value="InterPro"/>
</dbReference>
<dbReference type="InParanoid" id="A0A1E7FDC5"/>
<evidence type="ECO:0000256" key="1">
    <source>
        <dbReference type="ARBA" id="ARBA00001961"/>
    </source>
</evidence>
<accession>A0A1E7FDC5</accession>
<evidence type="ECO:0000259" key="6">
    <source>
        <dbReference type="PROSITE" id="PS51471"/>
    </source>
</evidence>
<dbReference type="Pfam" id="PF13640">
    <property type="entry name" value="2OG-FeII_Oxy_3"/>
    <property type="match status" value="1"/>
</dbReference>
<dbReference type="GO" id="GO:0005506">
    <property type="term" value="F:iron ion binding"/>
    <property type="evidence" value="ECO:0007669"/>
    <property type="project" value="InterPro"/>
</dbReference>
<organism evidence="7 8">
    <name type="scientific">Fragilariopsis cylindrus CCMP1102</name>
    <dbReference type="NCBI Taxonomy" id="635003"/>
    <lineage>
        <taxon>Eukaryota</taxon>
        <taxon>Sar</taxon>
        <taxon>Stramenopiles</taxon>
        <taxon>Ochrophyta</taxon>
        <taxon>Bacillariophyta</taxon>
        <taxon>Bacillariophyceae</taxon>
        <taxon>Bacillariophycidae</taxon>
        <taxon>Bacillariales</taxon>
        <taxon>Bacillariaceae</taxon>
        <taxon>Fragilariopsis</taxon>
    </lineage>
</organism>
<evidence type="ECO:0000256" key="5">
    <source>
        <dbReference type="ARBA" id="ARBA00023004"/>
    </source>
</evidence>
<keyword evidence="8" id="KW-1185">Reference proteome</keyword>
<evidence type="ECO:0000256" key="3">
    <source>
        <dbReference type="ARBA" id="ARBA00022964"/>
    </source>
</evidence>
<dbReference type="InterPro" id="IPR005123">
    <property type="entry name" value="Oxoglu/Fe-dep_dioxygenase_dom"/>
</dbReference>
<feature type="domain" description="Fe2OG dioxygenase" evidence="6">
    <location>
        <begin position="173"/>
        <end position="275"/>
    </location>
</feature>
<dbReference type="SMART" id="SM00702">
    <property type="entry name" value="P4Hc"/>
    <property type="match status" value="1"/>
</dbReference>
<dbReference type="KEGG" id="fcy:FRACYDRAFT_261127"/>
<keyword evidence="3" id="KW-0223">Dioxygenase</keyword>
<dbReference type="InterPro" id="IPR044862">
    <property type="entry name" value="Pro_4_hyd_alph_FE2OG_OXY"/>
</dbReference>
<dbReference type="GO" id="GO:0004656">
    <property type="term" value="F:procollagen-proline 4-dioxygenase activity"/>
    <property type="evidence" value="ECO:0007669"/>
    <property type="project" value="TreeGrafter"/>
</dbReference>
<dbReference type="PROSITE" id="PS51471">
    <property type="entry name" value="FE2OG_OXY"/>
    <property type="match status" value="1"/>
</dbReference>
<dbReference type="InterPro" id="IPR045054">
    <property type="entry name" value="P4HA-like"/>
</dbReference>
<dbReference type="AlphaFoldDB" id="A0A1E7FDC5"/>
<keyword evidence="4" id="KW-0560">Oxidoreductase</keyword>
<evidence type="ECO:0000313" key="7">
    <source>
        <dbReference type="EMBL" id="OEU16178.1"/>
    </source>
</evidence>